<comment type="similarity">
    <text evidence="1">Belongs to the hemerythrin family.</text>
</comment>
<evidence type="ECO:0000313" key="6">
    <source>
        <dbReference type="EMBL" id="PTD97335.1"/>
    </source>
</evidence>
<sequence length="156" mass="18171">MALLEWNADLHTGVQDIDDQHAVLVELLNAVHEAVRERRDALAGLRALDELIAYTRSHFAIEERLMGEVGYPEHAEHRIYHEALLDQIGALRQRLDTGEATISAELLDFLRVWLTRHIGESDRRFGDWYATHGSRPAWMHEVQHAMVARRWWQFSK</sequence>
<reference evidence="6 7" key="1">
    <citation type="submission" date="2018-03" db="EMBL/GenBank/DDBJ databases">
        <authorList>
            <person name="Keele B.F."/>
        </authorList>
    </citation>
    <scope>NUCLEOTIDE SEQUENCE [LARGE SCALE GENOMIC DNA]</scope>
    <source>
        <strain evidence="6 7">D20</strain>
    </source>
</reference>
<dbReference type="NCBIfam" id="TIGR02481">
    <property type="entry name" value="hemeryth_dom"/>
    <property type="match status" value="1"/>
</dbReference>
<dbReference type="PROSITE" id="PS00550">
    <property type="entry name" value="HEMERYTHRINS"/>
    <property type="match status" value="1"/>
</dbReference>
<dbReference type="InterPro" id="IPR035938">
    <property type="entry name" value="Hemerythrin-like_sf"/>
</dbReference>
<dbReference type="EMBL" id="PZKC01000003">
    <property type="protein sequence ID" value="PTD97335.1"/>
    <property type="molecule type" value="Genomic_DNA"/>
</dbReference>
<evidence type="ECO:0000259" key="5">
    <source>
        <dbReference type="Pfam" id="PF01814"/>
    </source>
</evidence>
<dbReference type="AlphaFoldDB" id="A0A2T4IHT2"/>
<dbReference type="PANTHER" id="PTHR37164">
    <property type="entry name" value="BACTERIOHEMERYTHRIN"/>
    <property type="match status" value="1"/>
</dbReference>
<keyword evidence="7" id="KW-1185">Reference proteome</keyword>
<keyword evidence="4" id="KW-0408">Iron</keyword>
<dbReference type="RefSeq" id="WP_107492535.1">
    <property type="nucleotide sequence ID" value="NZ_PZKC01000003.1"/>
</dbReference>
<dbReference type="InterPro" id="IPR012312">
    <property type="entry name" value="Hemerythrin-like"/>
</dbReference>
<keyword evidence="2" id="KW-0561">Oxygen transport</keyword>
<dbReference type="GO" id="GO:0046872">
    <property type="term" value="F:metal ion binding"/>
    <property type="evidence" value="ECO:0007669"/>
    <property type="project" value="UniProtKB-KW"/>
</dbReference>
<dbReference type="SUPFAM" id="SSF47188">
    <property type="entry name" value="Hemerythrin-like"/>
    <property type="match status" value="1"/>
</dbReference>
<dbReference type="Pfam" id="PF01814">
    <property type="entry name" value="Hemerythrin"/>
    <property type="match status" value="1"/>
</dbReference>
<dbReference type="InterPro" id="IPR012827">
    <property type="entry name" value="Hemerythrin_metal-bd"/>
</dbReference>
<dbReference type="InterPro" id="IPR050669">
    <property type="entry name" value="Hemerythrin"/>
</dbReference>
<protein>
    <submittedName>
        <fullName evidence="6">Hemerythrin</fullName>
    </submittedName>
</protein>
<dbReference type="Proteomes" id="UP000241193">
    <property type="component" value="Unassembled WGS sequence"/>
</dbReference>
<dbReference type="NCBIfam" id="NF033749">
    <property type="entry name" value="bact_hemeryth"/>
    <property type="match status" value="1"/>
</dbReference>
<dbReference type="InterPro" id="IPR016131">
    <property type="entry name" value="Haemerythrin_Fe_BS"/>
</dbReference>
<dbReference type="GO" id="GO:0005344">
    <property type="term" value="F:oxygen carrier activity"/>
    <property type="evidence" value="ECO:0007669"/>
    <property type="project" value="UniProtKB-KW"/>
</dbReference>
<comment type="caution">
    <text evidence="6">The sequence shown here is derived from an EMBL/GenBank/DDBJ whole genome shotgun (WGS) entry which is preliminary data.</text>
</comment>
<feature type="domain" description="Hemerythrin-like" evidence="5">
    <location>
        <begin position="12"/>
        <end position="125"/>
    </location>
</feature>
<evidence type="ECO:0000256" key="1">
    <source>
        <dbReference type="ARBA" id="ARBA00010587"/>
    </source>
</evidence>
<evidence type="ECO:0000256" key="4">
    <source>
        <dbReference type="ARBA" id="ARBA00023004"/>
    </source>
</evidence>
<evidence type="ECO:0000313" key="7">
    <source>
        <dbReference type="Proteomes" id="UP000241193"/>
    </source>
</evidence>
<evidence type="ECO:0000256" key="2">
    <source>
        <dbReference type="ARBA" id="ARBA00022621"/>
    </source>
</evidence>
<gene>
    <name evidence="6" type="ORF">C8261_04830</name>
</gene>
<proteinExistence type="inferred from homology"/>
<keyword evidence="3" id="KW-0479">Metal-binding</keyword>
<name>A0A2T4IHT2_9RHOO</name>
<reference evidence="6 7" key="2">
    <citation type="submission" date="2018-04" db="EMBL/GenBank/DDBJ databases">
        <title>Thauera lacus sp. nov., isolated from an saline lake in Inner Mongolia, China.</title>
        <authorList>
            <person name="Liang Q.-Y."/>
        </authorList>
    </citation>
    <scope>NUCLEOTIDE SEQUENCE [LARGE SCALE GENOMIC DNA]</scope>
    <source>
        <strain evidence="6 7">D20</strain>
    </source>
</reference>
<evidence type="ECO:0000256" key="3">
    <source>
        <dbReference type="ARBA" id="ARBA00022723"/>
    </source>
</evidence>
<dbReference type="OrthoDB" id="5296936at2"/>
<accession>A0A2T4IHT2</accession>
<dbReference type="Gene3D" id="1.20.120.50">
    <property type="entry name" value="Hemerythrin-like"/>
    <property type="match status" value="1"/>
</dbReference>
<organism evidence="6 7">
    <name type="scientific">Pseudothauera lacus</name>
    <dbReference type="NCBI Taxonomy" id="2136175"/>
    <lineage>
        <taxon>Bacteria</taxon>
        <taxon>Pseudomonadati</taxon>
        <taxon>Pseudomonadota</taxon>
        <taxon>Betaproteobacteria</taxon>
        <taxon>Rhodocyclales</taxon>
        <taxon>Zoogloeaceae</taxon>
        <taxon>Pseudothauera</taxon>
    </lineage>
</organism>
<dbReference type="CDD" id="cd12107">
    <property type="entry name" value="Hemerythrin"/>
    <property type="match status" value="1"/>
</dbReference>
<dbReference type="PANTHER" id="PTHR37164:SF1">
    <property type="entry name" value="BACTERIOHEMERYTHRIN"/>
    <property type="match status" value="1"/>
</dbReference>
<keyword evidence="2" id="KW-0813">Transport</keyword>